<reference evidence="22 23" key="1">
    <citation type="submission" date="2024-02" db="EMBL/GenBank/DDBJ databases">
        <title>Chromosome-scale genome assembly of the rough periwinkle Littorina saxatilis.</title>
        <authorList>
            <person name="De Jode A."/>
            <person name="Faria R."/>
            <person name="Formenti G."/>
            <person name="Sims Y."/>
            <person name="Smith T.P."/>
            <person name="Tracey A."/>
            <person name="Wood J.M.D."/>
            <person name="Zagrodzka Z.B."/>
            <person name="Johannesson K."/>
            <person name="Butlin R.K."/>
            <person name="Leder E.H."/>
        </authorList>
    </citation>
    <scope>NUCLEOTIDE SEQUENCE [LARGE SCALE GENOMIC DNA]</scope>
    <source>
        <strain evidence="22">Snail1</strain>
        <tissue evidence="22">Muscle</tissue>
    </source>
</reference>
<comment type="catalytic activity">
    <reaction evidence="12">
        <text>beta-D-glucosyl-(1&lt;-&gt;1)-N-octadecanoylsphing-4-enine + H2O = N-octadecanoylsphing-4-enine + D-glucose</text>
        <dbReference type="Rhea" id="RHEA:59284"/>
        <dbReference type="ChEBI" id="CHEBI:4167"/>
        <dbReference type="ChEBI" id="CHEBI:15377"/>
        <dbReference type="ChEBI" id="CHEBI:72961"/>
        <dbReference type="ChEBI" id="CHEBI:84719"/>
    </reaction>
    <physiologicalReaction direction="left-to-right" evidence="12">
        <dbReference type="Rhea" id="RHEA:59285"/>
    </physiologicalReaction>
</comment>
<dbReference type="GO" id="GO:0004336">
    <property type="term" value="F:galactosylceramidase activity"/>
    <property type="evidence" value="ECO:0007669"/>
    <property type="project" value="UniProtKB-EC"/>
</dbReference>
<proteinExistence type="inferred from homology"/>
<evidence type="ECO:0000256" key="4">
    <source>
        <dbReference type="ARBA" id="ARBA00012744"/>
    </source>
</evidence>
<evidence type="ECO:0000256" key="10">
    <source>
        <dbReference type="ARBA" id="ARBA00050809"/>
    </source>
</evidence>
<evidence type="ECO:0000256" key="16">
    <source>
        <dbReference type="ARBA" id="ARBA00079026"/>
    </source>
</evidence>
<comment type="subunit">
    <text evidence="2">Homodimer.</text>
</comment>
<dbReference type="Proteomes" id="UP001374579">
    <property type="component" value="Unassembled WGS sequence"/>
</dbReference>
<dbReference type="PRINTS" id="PR00131">
    <property type="entry name" value="GLHYDRLASE1"/>
</dbReference>
<evidence type="ECO:0000256" key="20">
    <source>
        <dbReference type="RuleBase" id="RU004468"/>
    </source>
</evidence>
<dbReference type="InterPro" id="IPR001360">
    <property type="entry name" value="Glyco_hydro_1"/>
</dbReference>
<evidence type="ECO:0000256" key="6">
    <source>
        <dbReference type="ARBA" id="ARBA00023180"/>
    </source>
</evidence>
<evidence type="ECO:0000256" key="11">
    <source>
        <dbReference type="ARBA" id="ARBA00051414"/>
    </source>
</evidence>
<protein>
    <recommendedName>
        <fullName evidence="15">Cytosolic beta-glucosidase</fullName>
        <ecNumber evidence="4">3.2.1.21</ecNumber>
        <ecNumber evidence="3">3.2.1.46</ecNumber>
    </recommendedName>
    <alternativeName>
        <fullName evidence="16">Cytosolic galactosylceramidase</fullName>
    </alternativeName>
    <alternativeName>
        <fullName evidence="18">Cytosolic glucosylceramidase</fullName>
    </alternativeName>
    <alternativeName>
        <fullName evidence="17">Cytosolic glycosylceramidase</fullName>
    </alternativeName>
</protein>
<comment type="catalytic activity">
    <reaction evidence="1">
        <text>Hydrolysis of terminal, non-reducing beta-D-glucosyl residues with release of beta-D-glucose.</text>
        <dbReference type="EC" id="3.2.1.21"/>
    </reaction>
</comment>
<comment type="similarity">
    <text evidence="14">Belongs to the glycosyl hydrolase 1 family. Klotho subfamily.</text>
</comment>
<dbReference type="InterPro" id="IPR017853">
    <property type="entry name" value="GH"/>
</dbReference>
<dbReference type="Pfam" id="PF00232">
    <property type="entry name" value="Glyco_hydro_1"/>
    <property type="match status" value="2"/>
</dbReference>
<gene>
    <name evidence="22" type="ORF">V1264_022678</name>
</gene>
<dbReference type="AlphaFoldDB" id="A0AAN9AL20"/>
<feature type="active site" description="Nucleophile" evidence="19">
    <location>
        <position position="413"/>
    </location>
</feature>
<dbReference type="EMBL" id="JBAMIC010004070">
    <property type="protein sequence ID" value="KAK7088806.1"/>
    <property type="molecule type" value="Genomic_DNA"/>
</dbReference>
<keyword evidence="21" id="KW-0732">Signal</keyword>
<comment type="catalytic activity">
    <reaction evidence="11">
        <text>a beta-D-xylosyl-(1&lt;-&gt;1')-N-acylsphing-4-enine + cholesterol = cholesteryl 3-beta-D-xyloside + an N-acylsphing-4-enine</text>
        <dbReference type="Rhea" id="RHEA:70239"/>
        <dbReference type="ChEBI" id="CHEBI:16113"/>
        <dbReference type="ChEBI" id="CHEBI:52639"/>
        <dbReference type="ChEBI" id="CHEBI:189067"/>
        <dbReference type="ChEBI" id="CHEBI:189068"/>
    </reaction>
    <physiologicalReaction direction="left-to-right" evidence="11">
        <dbReference type="Rhea" id="RHEA:70240"/>
    </physiologicalReaction>
    <physiologicalReaction direction="right-to-left" evidence="11">
        <dbReference type="Rhea" id="RHEA:70241"/>
    </physiologicalReaction>
</comment>
<dbReference type="SUPFAM" id="SSF51445">
    <property type="entry name" value="(Trans)glycosidases"/>
    <property type="match status" value="2"/>
</dbReference>
<evidence type="ECO:0000256" key="14">
    <source>
        <dbReference type="ARBA" id="ARBA00060858"/>
    </source>
</evidence>
<evidence type="ECO:0000256" key="18">
    <source>
        <dbReference type="ARBA" id="ARBA00083229"/>
    </source>
</evidence>
<evidence type="ECO:0000256" key="19">
    <source>
        <dbReference type="PROSITE-ProRule" id="PRU10055"/>
    </source>
</evidence>
<evidence type="ECO:0000256" key="3">
    <source>
        <dbReference type="ARBA" id="ARBA00012657"/>
    </source>
</evidence>
<comment type="catalytic activity">
    <reaction evidence="9">
        <text>beta-D-galactosyl-(1&lt;-&gt;1)-sphing-4-enine + H2O = sphing-4-enine + D-galactose</text>
        <dbReference type="Rhea" id="RHEA:43908"/>
        <dbReference type="ChEBI" id="CHEBI:4139"/>
        <dbReference type="ChEBI" id="CHEBI:15377"/>
        <dbReference type="ChEBI" id="CHEBI:57756"/>
        <dbReference type="ChEBI" id="CHEBI:57934"/>
    </reaction>
    <physiologicalReaction direction="left-to-right" evidence="9">
        <dbReference type="Rhea" id="RHEA:43909"/>
    </physiologicalReaction>
</comment>
<evidence type="ECO:0000256" key="9">
    <source>
        <dbReference type="ARBA" id="ARBA00048813"/>
    </source>
</evidence>
<evidence type="ECO:0000256" key="13">
    <source>
        <dbReference type="ARBA" id="ARBA00052085"/>
    </source>
</evidence>
<dbReference type="GO" id="GO:0008422">
    <property type="term" value="F:beta-glucosidase activity"/>
    <property type="evidence" value="ECO:0007669"/>
    <property type="project" value="UniProtKB-EC"/>
</dbReference>
<dbReference type="EC" id="3.2.1.21" evidence="4"/>
<comment type="catalytic activity">
    <reaction evidence="13">
        <text>beta-D-glucosyl-(1&lt;-&gt;1)-sphing-4-enine + H2O = sphing-4-enine + D-glucose</text>
        <dbReference type="Rhea" id="RHEA:59288"/>
        <dbReference type="ChEBI" id="CHEBI:4167"/>
        <dbReference type="ChEBI" id="CHEBI:15377"/>
        <dbReference type="ChEBI" id="CHEBI:57756"/>
        <dbReference type="ChEBI" id="CHEBI:83992"/>
    </reaction>
    <physiologicalReaction direction="left-to-right" evidence="13">
        <dbReference type="Rhea" id="RHEA:59289"/>
    </physiologicalReaction>
</comment>
<dbReference type="EC" id="3.2.1.46" evidence="3"/>
<comment type="catalytic activity">
    <reaction evidence="10">
        <text>beta-D-galactosyl-(1&lt;-&gt;1')-N-octadecanoylsphing-4-enine + H2O = N-octadecanoylsphing-4-enine + D-galactose</text>
        <dbReference type="Rhea" id="RHEA:59292"/>
        <dbReference type="ChEBI" id="CHEBI:4139"/>
        <dbReference type="ChEBI" id="CHEBI:15377"/>
        <dbReference type="ChEBI" id="CHEBI:72961"/>
        <dbReference type="ChEBI" id="CHEBI:84720"/>
    </reaction>
    <physiologicalReaction direction="left-to-right" evidence="10">
        <dbReference type="Rhea" id="RHEA:59293"/>
    </physiologicalReaction>
</comment>
<evidence type="ECO:0000313" key="23">
    <source>
        <dbReference type="Proteomes" id="UP001374579"/>
    </source>
</evidence>
<organism evidence="22 23">
    <name type="scientific">Littorina saxatilis</name>
    <dbReference type="NCBI Taxonomy" id="31220"/>
    <lineage>
        <taxon>Eukaryota</taxon>
        <taxon>Metazoa</taxon>
        <taxon>Spiralia</taxon>
        <taxon>Lophotrochozoa</taxon>
        <taxon>Mollusca</taxon>
        <taxon>Gastropoda</taxon>
        <taxon>Caenogastropoda</taxon>
        <taxon>Littorinimorpha</taxon>
        <taxon>Littorinoidea</taxon>
        <taxon>Littorinidae</taxon>
        <taxon>Littorina</taxon>
    </lineage>
</organism>
<feature type="chain" id="PRO_5042874242" description="Cytosolic beta-glucosidase" evidence="21">
    <location>
        <begin position="24"/>
        <end position="994"/>
    </location>
</feature>
<accession>A0AAN9AL20</accession>
<keyword evidence="6" id="KW-0325">Glycoprotein</keyword>
<evidence type="ECO:0000256" key="21">
    <source>
        <dbReference type="SAM" id="SignalP"/>
    </source>
</evidence>
<dbReference type="FunFam" id="3.20.20.80:FF:000011">
    <property type="entry name" value="Cytosolic beta-glucosidase"/>
    <property type="match status" value="1"/>
</dbReference>
<keyword evidence="5 20" id="KW-0378">Hydrolase</keyword>
<name>A0AAN9AL20_9CAEN</name>
<keyword evidence="23" id="KW-1185">Reference proteome</keyword>
<evidence type="ECO:0000256" key="8">
    <source>
        <dbReference type="ARBA" id="ARBA00033698"/>
    </source>
</evidence>
<dbReference type="GO" id="GO:0016052">
    <property type="term" value="P:carbohydrate catabolic process"/>
    <property type="evidence" value="ECO:0007669"/>
    <property type="project" value="UniProtKB-ARBA"/>
</dbReference>
<dbReference type="Gene3D" id="3.20.20.80">
    <property type="entry name" value="Glycosidases"/>
    <property type="match status" value="2"/>
</dbReference>
<evidence type="ECO:0000256" key="17">
    <source>
        <dbReference type="ARBA" id="ARBA00081896"/>
    </source>
</evidence>
<dbReference type="PROSITE" id="PS00653">
    <property type="entry name" value="GLYCOSYL_HYDROL_F1_2"/>
    <property type="match status" value="2"/>
</dbReference>
<comment type="caution">
    <text evidence="22">The sequence shown here is derived from an EMBL/GenBank/DDBJ whole genome shotgun (WGS) entry which is preliminary data.</text>
</comment>
<evidence type="ECO:0000313" key="22">
    <source>
        <dbReference type="EMBL" id="KAK7088806.1"/>
    </source>
</evidence>
<dbReference type="PANTHER" id="PTHR10353">
    <property type="entry name" value="GLYCOSYL HYDROLASE"/>
    <property type="match status" value="1"/>
</dbReference>
<evidence type="ECO:0000256" key="2">
    <source>
        <dbReference type="ARBA" id="ARBA00011738"/>
    </source>
</evidence>
<evidence type="ECO:0000256" key="12">
    <source>
        <dbReference type="ARBA" id="ARBA00051666"/>
    </source>
</evidence>
<evidence type="ECO:0000256" key="5">
    <source>
        <dbReference type="ARBA" id="ARBA00022801"/>
    </source>
</evidence>
<dbReference type="PANTHER" id="PTHR10353:SF36">
    <property type="entry name" value="LP05116P"/>
    <property type="match status" value="1"/>
</dbReference>
<comment type="catalytic activity">
    <reaction evidence="8">
        <text>a beta-D-galactosyl-(1&lt;-&gt;1')-N-acylsphing-4-enine + H2O = an N-acylsphing-4-enine + D-galactose</text>
        <dbReference type="Rhea" id="RHEA:14297"/>
        <dbReference type="ChEBI" id="CHEBI:4139"/>
        <dbReference type="ChEBI" id="CHEBI:15377"/>
        <dbReference type="ChEBI" id="CHEBI:18390"/>
        <dbReference type="ChEBI" id="CHEBI:52639"/>
        <dbReference type="EC" id="3.2.1.46"/>
    </reaction>
    <physiologicalReaction direction="left-to-right" evidence="8">
        <dbReference type="Rhea" id="RHEA:14298"/>
    </physiologicalReaction>
</comment>
<evidence type="ECO:0000256" key="15">
    <source>
        <dbReference type="ARBA" id="ARBA00068094"/>
    </source>
</evidence>
<feature type="signal peptide" evidence="21">
    <location>
        <begin position="1"/>
        <end position="23"/>
    </location>
</feature>
<dbReference type="FunFam" id="3.20.20.80:FF:000013">
    <property type="entry name" value="lactase-phlorizin hydrolase"/>
    <property type="match status" value="1"/>
</dbReference>
<keyword evidence="7 20" id="KW-0326">Glycosidase</keyword>
<dbReference type="InterPro" id="IPR033132">
    <property type="entry name" value="GH_1_N_CS"/>
</dbReference>
<dbReference type="InterPro" id="IPR018120">
    <property type="entry name" value="Glyco_hydro_1_AS"/>
</dbReference>
<evidence type="ECO:0000256" key="1">
    <source>
        <dbReference type="ARBA" id="ARBA00000448"/>
    </source>
</evidence>
<dbReference type="PROSITE" id="PS00572">
    <property type="entry name" value="GLYCOSYL_HYDROL_F1_1"/>
    <property type="match status" value="1"/>
</dbReference>
<evidence type="ECO:0000256" key="7">
    <source>
        <dbReference type="ARBA" id="ARBA00023295"/>
    </source>
</evidence>
<sequence length="994" mass="113332">MDSPQAALVVAVLLCTCCPLTRGQDDSDKVQGHDIMLGKFPDDFAFGVATSAYQIEGAWEQDGKGKSIWDTFSHTQGKIVDGSNADKAADNYNTWREDIQLLVDLGVTHYRFSISWSRLMPNGTDDGIEQLGVQHYSDVIDELIRHNIVPLVTLYHWDLPQALQDKGGWLNETIVQDFTDYADLCFRTYGDRVKHWITFNEPLMMSWLGHEKGEFAPGLHLDTGTYLVAHNIIKSHVAAYRHYDTSYRTAQQGKVGITLDCEWYEPKSEGQADHDAASKALTFRLGLWADPILKGDYPDLIKTTLQEKATRLGVASPLQIFSAQEVANNKGAADFVGLNHYSTRLVSPANQTNPHFGFFNDQDIIFENDPDSPIMVYRNDMGKTGMHLDGYGLRKLLNYIRQTYNNTDVYVTENGLSGCGTMKDEKRITYIKEYSNNVLKAIGDGCNVKGYFVWTLTDTFEWSKGYTMKFGLYYVDFGRDERPRFPRASVTFYTKLIQARGFSQAVVDFHAYPPDRDVFLYDNFPEDFKWGTATSAYQVEGAWNEDGKGPSIWDTFSHIGNHIANGQTGDVACDSYHHIPEDVAMLKELGVQHYRFSIAWSRVLPDGTPRSLNPLGVKYYNDLIDALLKANIQPMVTLYHWDLPQALQDKYGGWMDERVIDDFDNYARVCYEQFGDRVPLWITFNEAYVVSWLGHGIGIFAPGVNDPGVGVYKVAHNIIRSHARAYRTYDQHFRHLYHGKVGITLDIEWKEPLTLRNQDLYAADRAIMFKLGWFGNPIYGSGDYPEVMKRYVASKSLGQGFNASRLPAFTEEEKRLNKGSYDFLGMNHYTTNVISDRPNDHSDVNYEVDQDMDSRADPCWPGTEASWLKVNPWGLRYILNWVKERWGNPPVYVTESGRPDSAGVNDINRIYYYRNYTNEILKAIKIDGCNVRGYTAWSLMDNFEWTSGYNQHFGLYQVDFNDPNRTRTPKKSAGFYKQLVKENGFTPGSPVMGY</sequence>